<evidence type="ECO:0000256" key="1">
    <source>
        <dbReference type="SAM" id="SignalP"/>
    </source>
</evidence>
<dbReference type="EMBL" id="QJKI01000004">
    <property type="protein sequence ID" value="PXX80307.1"/>
    <property type="molecule type" value="Genomic_DNA"/>
</dbReference>
<dbReference type="OrthoDB" id="596976at2"/>
<dbReference type="Proteomes" id="UP000247555">
    <property type="component" value="Unassembled WGS sequence"/>
</dbReference>
<reference evidence="2 3" key="1">
    <citation type="submission" date="2018-05" db="EMBL/GenBank/DDBJ databases">
        <title>Genomic Encyclopedia of Type Strains, Phase IV (KMG-IV): sequencing the most valuable type-strain genomes for metagenomic binning, comparative biology and taxonomic classification.</title>
        <authorList>
            <person name="Goeker M."/>
        </authorList>
    </citation>
    <scope>NUCLEOTIDE SEQUENCE [LARGE SCALE GENOMIC DNA]</scope>
    <source>
        <strain evidence="2 3">DSM 29661</strain>
    </source>
</reference>
<proteinExistence type="predicted"/>
<feature type="signal peptide" evidence="1">
    <location>
        <begin position="1"/>
        <end position="19"/>
    </location>
</feature>
<keyword evidence="3" id="KW-1185">Reference proteome</keyword>
<dbReference type="RefSeq" id="WP_110389999.1">
    <property type="nucleotide sequence ID" value="NZ_QJKI01000004.1"/>
</dbReference>
<organism evidence="2 3">
    <name type="scientific">Rivihabitans pingtungensis</name>
    <dbReference type="NCBI Taxonomy" id="1054498"/>
    <lineage>
        <taxon>Bacteria</taxon>
        <taxon>Pseudomonadati</taxon>
        <taxon>Pseudomonadota</taxon>
        <taxon>Betaproteobacteria</taxon>
        <taxon>Neisseriales</taxon>
        <taxon>Aquaspirillaceae</taxon>
        <taxon>Rivihabitans</taxon>
    </lineage>
</organism>
<keyword evidence="1" id="KW-0732">Signal</keyword>
<dbReference type="AlphaFoldDB" id="A0A318LFB4"/>
<evidence type="ECO:0000313" key="3">
    <source>
        <dbReference type="Proteomes" id="UP000247555"/>
    </source>
</evidence>
<protein>
    <submittedName>
        <fullName evidence="2">Uncharacterized protein DUF1615</fullName>
    </submittedName>
</protein>
<dbReference type="InterPro" id="IPR011673">
    <property type="entry name" value="DUF1615"/>
</dbReference>
<accession>A0A318LFB4</accession>
<dbReference type="PROSITE" id="PS51257">
    <property type="entry name" value="PROKAR_LIPOPROTEIN"/>
    <property type="match status" value="1"/>
</dbReference>
<sequence length="402" mass="43608">MKPSLFAAATLAALLGACATAPQQTTPVVTPSVPSMPPTPITTPTGPVVSQPVSPPAPVPPFPAYPNEAAARALVQNKLLPASVRDKAGWSQEIVGAFTGLHLPYRADLLCAAMAVIEQESTWQADPVVPGLGEMVWKKIAEKAGGVIPVAALKVAFLKPSATGESYTSRIDRLRTEKEMNALFEDMVADARRLGLPVNMKNPIRTGGPMQVSVEFAEEHVRAKGYPYPRKGSWRDEVFSRRGGLYFGIANLLDFPADYPDMRYRFADFNAGRYSSRNAAFQAAVSRLSGMKLSLDGDLLIYRDGAPSSSTSSTQLALERLEGRLGMSRAEVSRDLRLEKTPAFSQSALYQKVFALAGGHAARAVMPQIQLVSPKITRKLTTEWFADRVDGRYKACLAREAR</sequence>
<feature type="chain" id="PRO_5016399553" evidence="1">
    <location>
        <begin position="20"/>
        <end position="402"/>
    </location>
</feature>
<dbReference type="Pfam" id="PF07759">
    <property type="entry name" value="DUF1615"/>
    <property type="match status" value="1"/>
</dbReference>
<evidence type="ECO:0000313" key="2">
    <source>
        <dbReference type="EMBL" id="PXX80307.1"/>
    </source>
</evidence>
<gene>
    <name evidence="2" type="ORF">DFR34_10481</name>
</gene>
<comment type="caution">
    <text evidence="2">The sequence shown here is derived from an EMBL/GenBank/DDBJ whole genome shotgun (WGS) entry which is preliminary data.</text>
</comment>
<name>A0A318LFB4_9NEIS</name>